<comment type="pathway">
    <text evidence="1">Porphyrin-containing compound metabolism; siroheme biosynthesis; sirohydrochlorin from precorrin-2: step 1/1.</text>
</comment>
<dbReference type="PANTHER" id="PTHR35330">
    <property type="entry name" value="SIROHEME BIOSYNTHESIS PROTEIN MET8"/>
    <property type="match status" value="1"/>
</dbReference>
<evidence type="ECO:0000256" key="6">
    <source>
        <dbReference type="ARBA" id="ARBA00047561"/>
    </source>
</evidence>
<reference evidence="7 8" key="1">
    <citation type="submission" date="2020-08" db="EMBL/GenBank/DDBJ databases">
        <title>Genome public.</title>
        <authorList>
            <person name="Liu C."/>
            <person name="Sun Q."/>
        </authorList>
    </citation>
    <scope>NUCLEOTIDE SEQUENCE [LARGE SCALE GENOMIC DNA]</scope>
    <source>
        <strain evidence="7 8">NSJ-71</strain>
    </source>
</reference>
<dbReference type="SUPFAM" id="SSF51735">
    <property type="entry name" value="NAD(P)-binding Rossmann-fold domains"/>
    <property type="match status" value="1"/>
</dbReference>
<dbReference type="Gene3D" id="3.40.50.720">
    <property type="entry name" value="NAD(P)-binding Rossmann-like Domain"/>
    <property type="match status" value="1"/>
</dbReference>
<dbReference type="PANTHER" id="PTHR35330:SF1">
    <property type="entry name" value="SIROHEME BIOSYNTHESIS PROTEIN MET8"/>
    <property type="match status" value="1"/>
</dbReference>
<name>A0ABR7HK56_9FIRM</name>
<comment type="caution">
    <text evidence="7">The sequence shown here is derived from an EMBL/GenBank/DDBJ whole genome shotgun (WGS) entry which is preliminary data.</text>
</comment>
<accession>A0ABR7HK56</accession>
<proteinExistence type="predicted"/>
<keyword evidence="4" id="KW-0520">NAD</keyword>
<dbReference type="Pfam" id="PF13241">
    <property type="entry name" value="NAD_binding_7"/>
    <property type="match status" value="1"/>
</dbReference>
<organism evidence="7 8">
    <name type="scientific">Ruminococcus intestinalis</name>
    <dbReference type="NCBI Taxonomy" id="2763066"/>
    <lineage>
        <taxon>Bacteria</taxon>
        <taxon>Bacillati</taxon>
        <taxon>Bacillota</taxon>
        <taxon>Clostridia</taxon>
        <taxon>Eubacteriales</taxon>
        <taxon>Oscillospiraceae</taxon>
        <taxon>Ruminococcus</taxon>
    </lineage>
</organism>
<keyword evidence="8" id="KW-1185">Reference proteome</keyword>
<dbReference type="InterPro" id="IPR036291">
    <property type="entry name" value="NAD(P)-bd_dom_sf"/>
</dbReference>
<evidence type="ECO:0000256" key="1">
    <source>
        <dbReference type="ARBA" id="ARBA00005010"/>
    </source>
</evidence>
<evidence type="ECO:0000256" key="3">
    <source>
        <dbReference type="ARBA" id="ARBA00023002"/>
    </source>
</evidence>
<evidence type="ECO:0000256" key="5">
    <source>
        <dbReference type="ARBA" id="ARBA00023244"/>
    </source>
</evidence>
<dbReference type="EMBL" id="JACOPS010000002">
    <property type="protein sequence ID" value="MBC5727924.1"/>
    <property type="molecule type" value="Genomic_DNA"/>
</dbReference>
<dbReference type="EC" id="1.3.1.76" evidence="2"/>
<evidence type="ECO:0000313" key="8">
    <source>
        <dbReference type="Proteomes" id="UP000636755"/>
    </source>
</evidence>
<keyword evidence="3" id="KW-0560">Oxidoreductase</keyword>
<dbReference type="RefSeq" id="WP_186935159.1">
    <property type="nucleotide sequence ID" value="NZ_JACOPS010000002.1"/>
</dbReference>
<dbReference type="Gene3D" id="1.10.8.610">
    <property type="entry name" value="SirC, precorrin-2 dehydrogenase, C-terminal helical domain-like"/>
    <property type="match status" value="1"/>
</dbReference>
<dbReference type="InterPro" id="IPR042518">
    <property type="entry name" value="SirC_C"/>
</dbReference>
<sequence length="201" mass="22758">MAYFPFYIDIENKNILVVGGGTVALRKIEKLSPFKPSITVVSPKICEEILKFNVKVVEREFDDNDLNGAFCVISATDNEQVNSHIFELCKEKNILVNTVDDKEKCGFIFPALVQKNSVTVGITTSGKSPIYAKYLKEQFLNMLENTNSDTAETLWQYREYIKENTADEELRKKVFSALMSMCLCGESIDTDVVNKIIKENS</sequence>
<gene>
    <name evidence="7" type="ORF">H8R91_05205</name>
</gene>
<dbReference type="Proteomes" id="UP000636755">
    <property type="component" value="Unassembled WGS sequence"/>
</dbReference>
<dbReference type="NCBIfam" id="TIGR01470">
    <property type="entry name" value="cysG_Nterm"/>
    <property type="match status" value="1"/>
</dbReference>
<protein>
    <recommendedName>
        <fullName evidence="2">precorrin-2 dehydrogenase</fullName>
        <ecNumber evidence="2">1.3.1.76</ecNumber>
    </recommendedName>
</protein>
<comment type="catalytic activity">
    <reaction evidence="6">
        <text>precorrin-2 + NAD(+) = sirohydrochlorin + NADH + 2 H(+)</text>
        <dbReference type="Rhea" id="RHEA:15613"/>
        <dbReference type="ChEBI" id="CHEBI:15378"/>
        <dbReference type="ChEBI" id="CHEBI:57540"/>
        <dbReference type="ChEBI" id="CHEBI:57945"/>
        <dbReference type="ChEBI" id="CHEBI:58351"/>
        <dbReference type="ChEBI" id="CHEBI:58827"/>
        <dbReference type="EC" id="1.3.1.76"/>
    </reaction>
</comment>
<evidence type="ECO:0000313" key="7">
    <source>
        <dbReference type="EMBL" id="MBC5727924.1"/>
    </source>
</evidence>
<dbReference type="InterPro" id="IPR028161">
    <property type="entry name" value="Met8-like"/>
</dbReference>
<keyword evidence="5" id="KW-0627">Porphyrin biosynthesis</keyword>
<dbReference type="InterPro" id="IPR006367">
    <property type="entry name" value="Sirohaem_synthase_N"/>
</dbReference>
<evidence type="ECO:0000256" key="4">
    <source>
        <dbReference type="ARBA" id="ARBA00023027"/>
    </source>
</evidence>
<evidence type="ECO:0000256" key="2">
    <source>
        <dbReference type="ARBA" id="ARBA00012400"/>
    </source>
</evidence>
<dbReference type="SUPFAM" id="SSF75615">
    <property type="entry name" value="Siroheme synthase middle domains-like"/>
    <property type="match status" value="1"/>
</dbReference>